<gene>
    <name evidence="2" type="ORF">THASP1DRAFT_27144</name>
</gene>
<evidence type="ECO:0000313" key="2">
    <source>
        <dbReference type="EMBL" id="RKP11045.1"/>
    </source>
</evidence>
<evidence type="ECO:0000256" key="1">
    <source>
        <dbReference type="SAM" id="MobiDB-lite"/>
    </source>
</evidence>
<name>A0A4P9XXE2_9FUNG</name>
<reference evidence="3" key="1">
    <citation type="journal article" date="2018" name="Nat. Microbiol.">
        <title>Leveraging single-cell genomics to expand the fungal tree of life.</title>
        <authorList>
            <person name="Ahrendt S.R."/>
            <person name="Quandt C.A."/>
            <person name="Ciobanu D."/>
            <person name="Clum A."/>
            <person name="Salamov A."/>
            <person name="Andreopoulos B."/>
            <person name="Cheng J.F."/>
            <person name="Woyke T."/>
            <person name="Pelin A."/>
            <person name="Henrissat B."/>
            <person name="Reynolds N.K."/>
            <person name="Benny G.L."/>
            <person name="Smith M.E."/>
            <person name="James T.Y."/>
            <person name="Grigoriev I.V."/>
        </authorList>
    </citation>
    <scope>NUCLEOTIDE SEQUENCE [LARGE SCALE GENOMIC DNA]</scope>
    <source>
        <strain evidence="3">RSA 1356</strain>
    </source>
</reference>
<evidence type="ECO:0000313" key="3">
    <source>
        <dbReference type="Proteomes" id="UP000271241"/>
    </source>
</evidence>
<feature type="region of interest" description="Disordered" evidence="1">
    <location>
        <begin position="221"/>
        <end position="253"/>
    </location>
</feature>
<organism evidence="2 3">
    <name type="scientific">Thamnocephalis sphaerospora</name>
    <dbReference type="NCBI Taxonomy" id="78915"/>
    <lineage>
        <taxon>Eukaryota</taxon>
        <taxon>Fungi</taxon>
        <taxon>Fungi incertae sedis</taxon>
        <taxon>Zoopagomycota</taxon>
        <taxon>Zoopagomycotina</taxon>
        <taxon>Zoopagomycetes</taxon>
        <taxon>Zoopagales</taxon>
        <taxon>Sigmoideomycetaceae</taxon>
        <taxon>Thamnocephalis</taxon>
    </lineage>
</organism>
<keyword evidence="3" id="KW-1185">Reference proteome</keyword>
<proteinExistence type="predicted"/>
<sequence length="415" mass="44309">MASMDPPSLHFRSLHTANASMRGTPIKARAPKTAGTPKLLKQVLMSNQRGTPKVDHHALFDATTPYSDASTEMENDTERFLQMNSPPVTLQFTLPQSKTPGRTAVDALLDDMSPISTSPFGASAQFLTRVHEMSTRSTAGGGTMVSESAGNIPSVVHRHHSVSTFTADGEQASTSTGGHGQPSVQQFVTGLDDIDSLLEMSDMPVAESAKKQLARMTTEQLMGAGGSDGDGDDDDAMHNSRDGGSPCPPERPTGWVLGTPPRTQQPQISSTPMVFGSKARTNLSDGTNMSFGMSVVADASQIGSQRVGRASTFEHREQGGAATMAGDETCALPEFSLDMFPASPPGSLQLQQVYNTFKAHAGQTLDMPTLEQLLPNFGAERIALLADLLVRRRFLRKQQGPGQAWATQWTLRGAP</sequence>
<protein>
    <submittedName>
        <fullName evidence="2">Uncharacterized protein</fullName>
    </submittedName>
</protein>
<dbReference type="OrthoDB" id="5573898at2759"/>
<dbReference type="AlphaFoldDB" id="A0A4P9XXE2"/>
<accession>A0A4P9XXE2</accession>
<dbReference type="Proteomes" id="UP000271241">
    <property type="component" value="Unassembled WGS sequence"/>
</dbReference>
<dbReference type="EMBL" id="KZ992428">
    <property type="protein sequence ID" value="RKP11045.1"/>
    <property type="molecule type" value="Genomic_DNA"/>
</dbReference>